<accession>A0A914UQV7</accession>
<organism evidence="1 2">
    <name type="scientific">Plectus sambesii</name>
    <dbReference type="NCBI Taxonomy" id="2011161"/>
    <lineage>
        <taxon>Eukaryota</taxon>
        <taxon>Metazoa</taxon>
        <taxon>Ecdysozoa</taxon>
        <taxon>Nematoda</taxon>
        <taxon>Chromadorea</taxon>
        <taxon>Plectida</taxon>
        <taxon>Plectina</taxon>
        <taxon>Plectoidea</taxon>
        <taxon>Plectidae</taxon>
        <taxon>Plectus</taxon>
    </lineage>
</organism>
<dbReference type="Proteomes" id="UP000887566">
    <property type="component" value="Unplaced"/>
</dbReference>
<keyword evidence="1" id="KW-1185">Reference proteome</keyword>
<sequence>MSTAGRSAALYSLARSRGTTGRCCAAFVTGDSCYDSCSCAREVDRSVFRTIGWARRFISARELNANSRRRADTIDVKSIVLFSLFFVPGAIDACAPAREALLDSLIVYASPGPVRRRQPVRFAAD</sequence>
<protein>
    <submittedName>
        <fullName evidence="2">Uncharacterized protein</fullName>
    </submittedName>
</protein>
<proteinExistence type="predicted"/>
<name>A0A914UQV7_9BILA</name>
<evidence type="ECO:0000313" key="2">
    <source>
        <dbReference type="WBParaSite" id="PSAMB.scaffold114size76995.g2172.t1"/>
    </source>
</evidence>
<dbReference type="AlphaFoldDB" id="A0A914UQV7"/>
<evidence type="ECO:0000313" key="1">
    <source>
        <dbReference type="Proteomes" id="UP000887566"/>
    </source>
</evidence>
<dbReference type="WBParaSite" id="PSAMB.scaffold114size76995.g2172.t1">
    <property type="protein sequence ID" value="PSAMB.scaffold114size76995.g2172.t1"/>
    <property type="gene ID" value="PSAMB.scaffold114size76995.g2172"/>
</dbReference>
<reference evidence="2" key="1">
    <citation type="submission" date="2022-11" db="UniProtKB">
        <authorList>
            <consortium name="WormBaseParasite"/>
        </authorList>
    </citation>
    <scope>IDENTIFICATION</scope>
</reference>